<keyword evidence="3" id="KW-1185">Reference proteome</keyword>
<evidence type="ECO:0000313" key="2">
    <source>
        <dbReference type="EMBL" id="TNN59989.1"/>
    </source>
</evidence>
<evidence type="ECO:0000313" key="3">
    <source>
        <dbReference type="Proteomes" id="UP000314294"/>
    </source>
</evidence>
<proteinExistence type="predicted"/>
<protein>
    <submittedName>
        <fullName evidence="2">Uncharacterized protein</fullName>
    </submittedName>
</protein>
<organism evidence="2 3">
    <name type="scientific">Liparis tanakae</name>
    <name type="common">Tanaka's snailfish</name>
    <dbReference type="NCBI Taxonomy" id="230148"/>
    <lineage>
        <taxon>Eukaryota</taxon>
        <taxon>Metazoa</taxon>
        <taxon>Chordata</taxon>
        <taxon>Craniata</taxon>
        <taxon>Vertebrata</taxon>
        <taxon>Euteleostomi</taxon>
        <taxon>Actinopterygii</taxon>
        <taxon>Neopterygii</taxon>
        <taxon>Teleostei</taxon>
        <taxon>Neoteleostei</taxon>
        <taxon>Acanthomorphata</taxon>
        <taxon>Eupercaria</taxon>
        <taxon>Perciformes</taxon>
        <taxon>Cottioidei</taxon>
        <taxon>Cottales</taxon>
        <taxon>Liparidae</taxon>
        <taxon>Liparis</taxon>
    </lineage>
</organism>
<name>A0A4Z2H2I9_9TELE</name>
<evidence type="ECO:0000256" key="1">
    <source>
        <dbReference type="SAM" id="MobiDB-lite"/>
    </source>
</evidence>
<gene>
    <name evidence="2" type="ORF">EYF80_029831</name>
</gene>
<dbReference type="AlphaFoldDB" id="A0A4Z2H2I9"/>
<feature type="region of interest" description="Disordered" evidence="1">
    <location>
        <begin position="1"/>
        <end position="21"/>
    </location>
</feature>
<sequence length="64" mass="6919">MRTWLGAAERPTGKSGGAIMGSAQVPTPSCGSSCILVMIQSVEFELCLSCRSRRRWVESESPVM</sequence>
<comment type="caution">
    <text evidence="2">The sequence shown here is derived from an EMBL/GenBank/DDBJ whole genome shotgun (WGS) entry which is preliminary data.</text>
</comment>
<dbReference type="EMBL" id="SRLO01000343">
    <property type="protein sequence ID" value="TNN59989.1"/>
    <property type="molecule type" value="Genomic_DNA"/>
</dbReference>
<reference evidence="2 3" key="1">
    <citation type="submission" date="2019-03" db="EMBL/GenBank/DDBJ databases">
        <title>First draft genome of Liparis tanakae, snailfish: a comprehensive survey of snailfish specific genes.</title>
        <authorList>
            <person name="Kim W."/>
            <person name="Song I."/>
            <person name="Jeong J.-H."/>
            <person name="Kim D."/>
            <person name="Kim S."/>
            <person name="Ryu S."/>
            <person name="Song J.Y."/>
            <person name="Lee S.K."/>
        </authorList>
    </citation>
    <scope>NUCLEOTIDE SEQUENCE [LARGE SCALE GENOMIC DNA]</scope>
    <source>
        <tissue evidence="2">Muscle</tissue>
    </source>
</reference>
<accession>A0A4Z2H2I9</accession>
<dbReference type="Proteomes" id="UP000314294">
    <property type="component" value="Unassembled WGS sequence"/>
</dbReference>